<dbReference type="GO" id="GO:0045202">
    <property type="term" value="C:synapse"/>
    <property type="evidence" value="ECO:0007669"/>
    <property type="project" value="TreeGrafter"/>
</dbReference>
<evidence type="ECO:0000256" key="5">
    <source>
        <dbReference type="ARBA" id="ARBA00023040"/>
    </source>
</evidence>
<proteinExistence type="inferred from homology"/>
<evidence type="ECO:0000313" key="17">
    <source>
        <dbReference type="RefSeq" id="XP_033775150.1"/>
    </source>
</evidence>
<evidence type="ECO:0000256" key="8">
    <source>
        <dbReference type="ARBA" id="ARBA00023170"/>
    </source>
</evidence>
<name>A0A6P8P2H0_GEOSA</name>
<dbReference type="PROSITE" id="PS00237">
    <property type="entry name" value="G_PROTEIN_RECEP_F1_1"/>
    <property type="match status" value="1"/>
</dbReference>
<feature type="transmembrane region" description="Helical" evidence="14">
    <location>
        <begin position="51"/>
        <end position="75"/>
    </location>
</feature>
<reference evidence="17" key="1">
    <citation type="submission" date="2025-08" db="UniProtKB">
        <authorList>
            <consortium name="RefSeq"/>
        </authorList>
    </citation>
    <scope>IDENTIFICATION</scope>
</reference>
<keyword evidence="6 14" id="KW-0472">Membrane</keyword>
<feature type="domain" description="G-protein coupled receptors family 1 profile" evidence="15">
    <location>
        <begin position="31"/>
        <end position="114"/>
    </location>
</feature>
<dbReference type="GO" id="GO:0001609">
    <property type="term" value="F:G protein-coupled adenosine receptor activity"/>
    <property type="evidence" value="ECO:0007669"/>
    <property type="project" value="TreeGrafter"/>
</dbReference>
<dbReference type="Proteomes" id="UP000515159">
    <property type="component" value="Chromosome 13"/>
</dbReference>
<dbReference type="Gene3D" id="1.20.1070.10">
    <property type="entry name" value="Rhodopsin 7-helix transmembrane proteins"/>
    <property type="match status" value="1"/>
</dbReference>
<dbReference type="GO" id="GO:0005886">
    <property type="term" value="C:plasma membrane"/>
    <property type="evidence" value="ECO:0007669"/>
    <property type="project" value="UniProtKB-SubCell"/>
</dbReference>
<keyword evidence="9" id="KW-0325">Glycoprotein</keyword>
<protein>
    <submittedName>
        <fullName evidence="17">Adenosine receptor A2a-like isoform X1</fullName>
    </submittedName>
</protein>
<evidence type="ECO:0000256" key="2">
    <source>
        <dbReference type="ARBA" id="ARBA00022475"/>
    </source>
</evidence>
<dbReference type="RefSeq" id="XP_033775150.1">
    <property type="nucleotide sequence ID" value="XM_033919259.1"/>
</dbReference>
<dbReference type="InterPro" id="IPR017452">
    <property type="entry name" value="GPCR_Rhodpsn_7TM"/>
</dbReference>
<keyword evidence="10 12" id="KW-0807">Transducer</keyword>
<accession>A0A6P8P2H0</accession>
<keyword evidence="3 12" id="KW-0812">Transmembrane</keyword>
<dbReference type="PRINTS" id="PR00555">
    <property type="entry name" value="ADENOSINEA3R"/>
</dbReference>
<keyword evidence="7" id="KW-0564">Palmitate</keyword>
<organism evidence="16 17">
    <name type="scientific">Geotrypetes seraphini</name>
    <name type="common">Gaboon caecilian</name>
    <name type="synonym">Caecilia seraphini</name>
    <dbReference type="NCBI Taxonomy" id="260995"/>
    <lineage>
        <taxon>Eukaryota</taxon>
        <taxon>Metazoa</taxon>
        <taxon>Chordata</taxon>
        <taxon>Craniata</taxon>
        <taxon>Vertebrata</taxon>
        <taxon>Euteleostomi</taxon>
        <taxon>Amphibia</taxon>
        <taxon>Gymnophiona</taxon>
        <taxon>Geotrypetes</taxon>
    </lineage>
</organism>
<dbReference type="GeneID" id="117347836"/>
<dbReference type="GO" id="GO:0030425">
    <property type="term" value="C:dendrite"/>
    <property type="evidence" value="ECO:0007669"/>
    <property type="project" value="TreeGrafter"/>
</dbReference>
<keyword evidence="8 12" id="KW-0675">Receptor</keyword>
<evidence type="ECO:0000256" key="9">
    <source>
        <dbReference type="ARBA" id="ARBA00023180"/>
    </source>
</evidence>
<evidence type="ECO:0000256" key="14">
    <source>
        <dbReference type="SAM" id="Phobius"/>
    </source>
</evidence>
<evidence type="ECO:0000256" key="11">
    <source>
        <dbReference type="ARBA" id="ARBA00023288"/>
    </source>
</evidence>
<dbReference type="PANTHER" id="PTHR24246:SF2">
    <property type="entry name" value="ADENOSINE RECEPTOR A3"/>
    <property type="match status" value="1"/>
</dbReference>
<evidence type="ECO:0000256" key="6">
    <source>
        <dbReference type="ARBA" id="ARBA00023136"/>
    </source>
</evidence>
<dbReference type="Pfam" id="PF00001">
    <property type="entry name" value="7tm_1"/>
    <property type="match status" value="1"/>
</dbReference>
<dbReference type="KEGG" id="gsh:117347836"/>
<sequence length="291" mass="32184">MTNDTGPSAMDVTTTVYIAVESIMAVCAIIGNILVIWAVKLNPGLQNTTCYFMVSLALADVAVGVLVVPLSVVLSLEVETPFYSCLFMCCLQIIFTTASILSLLAIAIDRYLRIKISTNTADTRSTGHVAIQDKRAEGELIVTITNVKKDDTGWYWCGIERAYLLDIMDYTQLTVSEAPLDTFGESNHHSIEIILPLVLTSLVMFLAALAILLAMRRKKQKGEAERNPNQVSSLNRENAKQIRDKPEMFTTMPSNLVEDGVTYSTVVHHPSKFNEPCQFPASTEYSTISYK</sequence>
<dbReference type="PROSITE" id="PS50262">
    <property type="entry name" value="G_PROTEIN_RECEP_F1_2"/>
    <property type="match status" value="1"/>
</dbReference>
<dbReference type="InterPro" id="IPR000276">
    <property type="entry name" value="GPCR_Rhodpsn"/>
</dbReference>
<evidence type="ECO:0000256" key="12">
    <source>
        <dbReference type="RuleBase" id="RU000688"/>
    </source>
</evidence>
<evidence type="ECO:0000259" key="15">
    <source>
        <dbReference type="PROSITE" id="PS50262"/>
    </source>
</evidence>
<feature type="transmembrane region" description="Helical" evidence="14">
    <location>
        <begin position="16"/>
        <end position="39"/>
    </location>
</feature>
<feature type="region of interest" description="Disordered" evidence="13">
    <location>
        <begin position="222"/>
        <end position="245"/>
    </location>
</feature>
<gene>
    <name evidence="17" type="primary">LOC117347836</name>
</gene>
<evidence type="ECO:0000256" key="3">
    <source>
        <dbReference type="ARBA" id="ARBA00022692"/>
    </source>
</evidence>
<feature type="compositionally biased region" description="Polar residues" evidence="13">
    <location>
        <begin position="227"/>
        <end position="236"/>
    </location>
</feature>
<keyword evidence="4 14" id="KW-1133">Transmembrane helix</keyword>
<evidence type="ECO:0000256" key="13">
    <source>
        <dbReference type="SAM" id="MobiDB-lite"/>
    </source>
</evidence>
<feature type="transmembrane region" description="Helical" evidence="14">
    <location>
        <begin position="81"/>
        <end position="108"/>
    </location>
</feature>
<comment type="subcellular location">
    <subcellularLocation>
        <location evidence="1">Cell membrane</location>
        <topology evidence="1">Multi-pass membrane protein</topology>
    </subcellularLocation>
</comment>
<comment type="similarity">
    <text evidence="12">Belongs to the G-protein coupled receptor 1 family.</text>
</comment>
<evidence type="ECO:0000256" key="7">
    <source>
        <dbReference type="ARBA" id="ARBA00023139"/>
    </source>
</evidence>
<dbReference type="SUPFAM" id="SSF81321">
    <property type="entry name" value="Family A G protein-coupled receptor-like"/>
    <property type="match status" value="1"/>
</dbReference>
<dbReference type="AlphaFoldDB" id="A0A6P8P2H0"/>
<dbReference type="OrthoDB" id="284782at2759"/>
<dbReference type="InParanoid" id="A0A6P8P2H0"/>
<evidence type="ECO:0000256" key="4">
    <source>
        <dbReference type="ARBA" id="ARBA00022989"/>
    </source>
</evidence>
<evidence type="ECO:0000256" key="10">
    <source>
        <dbReference type="ARBA" id="ARBA00023224"/>
    </source>
</evidence>
<keyword evidence="2" id="KW-1003">Cell membrane</keyword>
<evidence type="ECO:0000256" key="1">
    <source>
        <dbReference type="ARBA" id="ARBA00004651"/>
    </source>
</evidence>
<dbReference type="InterPro" id="IPR000466">
    <property type="entry name" value="Adeno_A3_rcpt"/>
</dbReference>
<dbReference type="PRINTS" id="PR00237">
    <property type="entry name" value="GPCRRHODOPSN"/>
</dbReference>
<keyword evidence="5 12" id="KW-0297">G-protein coupled receptor</keyword>
<keyword evidence="11" id="KW-0449">Lipoprotein</keyword>
<dbReference type="PANTHER" id="PTHR24246">
    <property type="entry name" value="OLFACTORY RECEPTOR AND ADENOSINE RECEPTOR"/>
    <property type="match status" value="1"/>
</dbReference>
<feature type="transmembrane region" description="Helical" evidence="14">
    <location>
        <begin position="193"/>
        <end position="215"/>
    </location>
</feature>
<keyword evidence="16" id="KW-1185">Reference proteome</keyword>
<evidence type="ECO:0000313" key="16">
    <source>
        <dbReference type="Proteomes" id="UP000515159"/>
    </source>
</evidence>